<organism evidence="2 3">
    <name type="scientific">Aphanomyces astaci</name>
    <name type="common">Crayfish plague agent</name>
    <dbReference type="NCBI Taxonomy" id="112090"/>
    <lineage>
        <taxon>Eukaryota</taxon>
        <taxon>Sar</taxon>
        <taxon>Stramenopiles</taxon>
        <taxon>Oomycota</taxon>
        <taxon>Saprolegniomycetes</taxon>
        <taxon>Saprolegniales</taxon>
        <taxon>Verrucalvaceae</taxon>
        <taxon>Aphanomyces</taxon>
    </lineage>
</organism>
<accession>A0A425D408</accession>
<comment type="caution">
    <text evidence="2">The sequence shown here is derived from an EMBL/GenBank/DDBJ whole genome shotgun (WGS) entry which is preliminary data.</text>
</comment>
<dbReference type="EMBL" id="MZMZ02002810">
    <property type="protein sequence ID" value="RQM24038.1"/>
    <property type="molecule type" value="Genomic_DNA"/>
</dbReference>
<keyword evidence="3" id="KW-1185">Reference proteome</keyword>
<feature type="non-terminal residue" evidence="2">
    <location>
        <position position="57"/>
    </location>
</feature>
<protein>
    <submittedName>
        <fullName evidence="2">Uncharacterized protein</fullName>
    </submittedName>
</protein>
<evidence type="ECO:0000313" key="3">
    <source>
        <dbReference type="Proteomes" id="UP000284702"/>
    </source>
</evidence>
<feature type="compositionally biased region" description="Basic and acidic residues" evidence="1">
    <location>
        <begin position="1"/>
        <end position="12"/>
    </location>
</feature>
<name>A0A425D408_APHAT</name>
<evidence type="ECO:0000313" key="2">
    <source>
        <dbReference type="EMBL" id="RQM24038.1"/>
    </source>
</evidence>
<sequence>MRTRSDLPDYDSHLLPTSGNRHVVGFTPLPQPEEHQLSQRLSQLLLHQRLKKMALQC</sequence>
<feature type="region of interest" description="Disordered" evidence="1">
    <location>
        <begin position="1"/>
        <end position="22"/>
    </location>
</feature>
<reference evidence="2" key="1">
    <citation type="submission" date="2018-07" db="EMBL/GenBank/DDBJ databases">
        <title>Annotation of Aphanomyces astaci genome assembly.</title>
        <authorList>
            <person name="Studholme D.J."/>
        </authorList>
    </citation>
    <scope>NUCLEOTIDE SEQUENCE [LARGE SCALE GENOMIC DNA]</scope>
    <source>
        <strain evidence="2">Pc</strain>
    </source>
</reference>
<evidence type="ECO:0000256" key="1">
    <source>
        <dbReference type="SAM" id="MobiDB-lite"/>
    </source>
</evidence>
<proteinExistence type="predicted"/>
<dbReference type="AlphaFoldDB" id="A0A425D408"/>
<gene>
    <name evidence="2" type="ORF">B5M09_013353</name>
</gene>
<dbReference type="Proteomes" id="UP000284702">
    <property type="component" value="Unassembled WGS sequence"/>
</dbReference>